<dbReference type="PIRSF" id="PIRSF018933">
    <property type="entry name" value="UCP018933"/>
    <property type="match status" value="1"/>
</dbReference>
<dbReference type="EMBL" id="AJ248287">
    <property type="protein sequence ID" value="CAB50322.1"/>
    <property type="molecule type" value="Genomic_DNA"/>
</dbReference>
<reference evidence="1 3" key="4">
    <citation type="journal article" date="2003" name="Mol. Microbiol.">
        <title>An integrated analysis of the genome of the hyperthermophilic archaeon Pyrococcus abyssi.</title>
        <authorList>
            <person name="Cohen G."/>
            <person name="Barbe V."/>
            <person name="Flament D."/>
            <person name="Galperin M."/>
            <person name="Heilig R."/>
            <person name="Ripp R."/>
            <person name="Lecompte O."/>
            <person name="Prieur D."/>
            <person name="Poch O."/>
            <person name="Quellerou J."/>
            <person name="Thierry J.C."/>
            <person name="Van der Oost J."/>
            <person name="Weissenbach J."/>
            <person name="Zivanovic Y."/>
            <person name="Forterre P."/>
        </authorList>
    </citation>
    <scope>NUCLEOTIDE SEQUENCE [LARGE SCALE GENOMIC DNA]</scope>
    <source>
        <strain evidence="3">GE5 / Orsay</strain>
        <strain evidence="1">Orsay</strain>
    </source>
</reference>
<dbReference type="Proteomes" id="UP000000810">
    <property type="component" value="Chromosome"/>
</dbReference>
<dbReference type="EMBL" id="HE613800">
    <property type="protein sequence ID" value="CCE70861.1"/>
    <property type="molecule type" value="Genomic_DNA"/>
</dbReference>
<dbReference type="AlphaFoldDB" id="Q9UYU0"/>
<dbReference type="PATRIC" id="fig|272844.11.peg.1506"/>
<reference evidence="2 4" key="5">
    <citation type="journal article" date="2012" name="Curr. Microbiol.">
        <title>Re-annotation of two hyperthermophilic archaea Pyrococcus abyssi GE5 and Pyrococcus furiosus DSM 3638.</title>
        <authorList>
            <person name="Gao J."/>
            <person name="Wang J."/>
        </authorList>
    </citation>
    <scope>GENOME REANNOTATION</scope>
    <source>
        <strain evidence="2">GE5</strain>
        <strain evidence="4">GE5 / Orsay</strain>
    </source>
</reference>
<keyword evidence="3" id="KW-1185">Reference proteome</keyword>
<reference evidence="1" key="1">
    <citation type="submission" date="1999-07" db="EMBL/GenBank/DDBJ databases">
        <authorList>
            <person name="Genoscope"/>
        </authorList>
    </citation>
    <scope>NUCLEOTIDE SEQUENCE</scope>
    <source>
        <strain evidence="1">Orsay</strain>
    </source>
</reference>
<dbReference type="eggNOG" id="arCOG02433">
    <property type="taxonomic scope" value="Archaea"/>
</dbReference>
<dbReference type="RefSeq" id="WP_010868532.1">
    <property type="nucleotide sequence ID" value="NC_000868.1"/>
</dbReference>
<dbReference type="STRING" id="272844.PAB0939"/>
<gene>
    <name evidence="1" type="ordered locus">PAB0939</name>
</gene>
<evidence type="ECO:0000313" key="3">
    <source>
        <dbReference type="Proteomes" id="UP000000810"/>
    </source>
</evidence>
<organism evidence="1 3">
    <name type="scientific">Pyrococcus abyssi (strain GE5 / Orsay)</name>
    <dbReference type="NCBI Taxonomy" id="272844"/>
    <lineage>
        <taxon>Archaea</taxon>
        <taxon>Methanobacteriati</taxon>
        <taxon>Methanobacteriota</taxon>
        <taxon>Thermococci</taxon>
        <taxon>Thermococcales</taxon>
        <taxon>Thermococcaceae</taxon>
        <taxon>Pyrococcus</taxon>
    </lineage>
</organism>
<evidence type="ECO:0000313" key="1">
    <source>
        <dbReference type="EMBL" id="CAB50322.1"/>
    </source>
</evidence>
<protein>
    <recommendedName>
        <fullName evidence="5">DUF523 domain-containing protein</fullName>
    </recommendedName>
</protein>
<dbReference type="PIR" id="E75053">
    <property type="entry name" value="E75053"/>
</dbReference>
<dbReference type="Proteomes" id="UP000009139">
    <property type="component" value="Chromosome"/>
</dbReference>
<dbReference type="OrthoDB" id="240616at2157"/>
<evidence type="ECO:0000313" key="4">
    <source>
        <dbReference type="Proteomes" id="UP000009139"/>
    </source>
</evidence>
<reference evidence="1" key="3">
    <citation type="journal article" date="2001" name="Genome Res.">
        <title>Genome evolution at the genus level: comparison of three complete genomes of hyperthermophilic archaea.</title>
        <authorList>
            <person name="Lecompte O."/>
            <person name="Ripp R."/>
            <person name="Puzos-Barbe V."/>
            <person name="Duprat S."/>
            <person name="Heilig R."/>
            <person name="Dietrich J."/>
            <person name="Thierry J.C."/>
            <person name="Poch O."/>
        </authorList>
    </citation>
    <scope>NUCLEOTIDE SEQUENCE</scope>
    <source>
        <strain evidence="1">Orsay</strain>
    </source>
</reference>
<reference evidence="1" key="2">
    <citation type="journal article" date="2000" name="J. Mol. Biol.">
        <title>Archaeal homologs of eukaryotic methylation guide small nucleolar RNAs: lessons from the Pyrococcus genomes.</title>
        <authorList>
            <person name="Gaspin C."/>
            <person name="Cavaille J."/>
            <person name="Erauso G."/>
        </authorList>
    </citation>
    <scope>NUCLEOTIDE SEQUENCE</scope>
    <source>
        <strain evidence="1">Orsay</strain>
    </source>
</reference>
<name>Q9UYU0_PYRAB</name>
<proteinExistence type="predicted"/>
<evidence type="ECO:0008006" key="5">
    <source>
        <dbReference type="Google" id="ProtNLM"/>
    </source>
</evidence>
<accession>Q9UYU0</accession>
<dbReference type="HOGENOM" id="CLU_1418755_0_0_2"/>
<sequence length="202" mass="23609">MVKLIILAPCLLSPFYVYRGPKEKEYKTALEIRKVLFSLPKDWQIFAYPCPEFELLRWPRPPMSREVFERFGIRKVVEEVADFIGRVIVEERPEAIVFVGVKGSPTCGVYTTTSSDPDLYPVQKVREFFYMRKDERLAKYKDIIEEGKLTLIEGPGALFDELMKRFSELDNTFWVEIDKDNVNSGIEILKTILKKIKELTKD</sequence>
<dbReference type="KEGG" id="pab:PAB0939"/>
<evidence type="ECO:0000313" key="2">
    <source>
        <dbReference type="EMBL" id="CCE70861.1"/>
    </source>
</evidence>
<dbReference type="InterPro" id="IPR016739">
    <property type="entry name" value="UCP018933"/>
</dbReference>